<name>A0A501WQ52_9RHOB</name>
<accession>A0A501WQ52</accession>
<keyword evidence="7" id="KW-1185">Reference proteome</keyword>
<dbReference type="Pfam" id="PF03466">
    <property type="entry name" value="LysR_substrate"/>
    <property type="match status" value="1"/>
</dbReference>
<dbReference type="Gene3D" id="1.10.10.10">
    <property type="entry name" value="Winged helix-like DNA-binding domain superfamily/Winged helix DNA-binding domain"/>
    <property type="match status" value="1"/>
</dbReference>
<dbReference type="GO" id="GO:0003700">
    <property type="term" value="F:DNA-binding transcription factor activity"/>
    <property type="evidence" value="ECO:0007669"/>
    <property type="project" value="InterPro"/>
</dbReference>
<dbReference type="PROSITE" id="PS50931">
    <property type="entry name" value="HTH_LYSR"/>
    <property type="match status" value="1"/>
</dbReference>
<proteinExistence type="inferred from homology"/>
<evidence type="ECO:0000256" key="2">
    <source>
        <dbReference type="ARBA" id="ARBA00023015"/>
    </source>
</evidence>
<dbReference type="InterPro" id="IPR000847">
    <property type="entry name" value="LysR_HTH_N"/>
</dbReference>
<dbReference type="AlphaFoldDB" id="A0A501WQ52"/>
<comment type="similarity">
    <text evidence="1">Belongs to the LysR transcriptional regulatory family.</text>
</comment>
<evidence type="ECO:0000256" key="4">
    <source>
        <dbReference type="ARBA" id="ARBA00023163"/>
    </source>
</evidence>
<feature type="domain" description="HTH lysR-type" evidence="5">
    <location>
        <begin position="1"/>
        <end position="59"/>
    </location>
</feature>
<dbReference type="EMBL" id="VFRP01000015">
    <property type="protein sequence ID" value="TPE49367.1"/>
    <property type="molecule type" value="Genomic_DNA"/>
</dbReference>
<dbReference type="FunFam" id="3.40.190.290:FF:000001">
    <property type="entry name" value="Transcriptional regulator, LysR family"/>
    <property type="match status" value="1"/>
</dbReference>
<dbReference type="SUPFAM" id="SSF53850">
    <property type="entry name" value="Periplasmic binding protein-like II"/>
    <property type="match status" value="1"/>
</dbReference>
<dbReference type="Proteomes" id="UP000319255">
    <property type="component" value="Unassembled WGS sequence"/>
</dbReference>
<dbReference type="Gene3D" id="3.40.190.290">
    <property type="match status" value="1"/>
</dbReference>
<dbReference type="SUPFAM" id="SSF46785">
    <property type="entry name" value="Winged helix' DNA-binding domain"/>
    <property type="match status" value="1"/>
</dbReference>
<dbReference type="InterPro" id="IPR036388">
    <property type="entry name" value="WH-like_DNA-bd_sf"/>
</dbReference>
<evidence type="ECO:0000313" key="6">
    <source>
        <dbReference type="EMBL" id="TPE49367.1"/>
    </source>
</evidence>
<reference evidence="6 7" key="1">
    <citation type="submission" date="2019-06" db="EMBL/GenBank/DDBJ databases">
        <title>A novel bacterium of genus Amaricoccus, isolated from marine sediment.</title>
        <authorList>
            <person name="Huang H."/>
            <person name="Mo K."/>
            <person name="Hu Y."/>
        </authorList>
    </citation>
    <scope>NUCLEOTIDE SEQUENCE [LARGE SCALE GENOMIC DNA]</scope>
    <source>
        <strain evidence="6 7">HB172011</strain>
    </source>
</reference>
<dbReference type="InterPro" id="IPR058163">
    <property type="entry name" value="LysR-type_TF_proteobact-type"/>
</dbReference>
<dbReference type="InterPro" id="IPR005119">
    <property type="entry name" value="LysR_subst-bd"/>
</dbReference>
<dbReference type="CDD" id="cd08422">
    <property type="entry name" value="PBP2_CrgA_like"/>
    <property type="match status" value="1"/>
</dbReference>
<keyword evidence="4" id="KW-0804">Transcription</keyword>
<comment type="caution">
    <text evidence="6">The sequence shown here is derived from an EMBL/GenBank/DDBJ whole genome shotgun (WGS) entry which is preliminary data.</text>
</comment>
<gene>
    <name evidence="6" type="ORF">FJM51_14660</name>
</gene>
<dbReference type="Pfam" id="PF00126">
    <property type="entry name" value="HTH_1"/>
    <property type="match status" value="1"/>
</dbReference>
<keyword evidence="3" id="KW-0238">DNA-binding</keyword>
<evidence type="ECO:0000313" key="7">
    <source>
        <dbReference type="Proteomes" id="UP000319255"/>
    </source>
</evidence>
<protein>
    <submittedName>
        <fullName evidence="6">LysR family transcriptional regulator</fullName>
    </submittedName>
</protein>
<keyword evidence="2" id="KW-0805">Transcription regulation</keyword>
<evidence type="ECO:0000256" key="1">
    <source>
        <dbReference type="ARBA" id="ARBA00009437"/>
    </source>
</evidence>
<evidence type="ECO:0000259" key="5">
    <source>
        <dbReference type="PROSITE" id="PS50931"/>
    </source>
</evidence>
<dbReference type="PANTHER" id="PTHR30537:SF5">
    <property type="entry name" value="HTH-TYPE TRANSCRIPTIONAL ACTIVATOR TTDR-RELATED"/>
    <property type="match status" value="1"/>
</dbReference>
<dbReference type="FunFam" id="1.10.10.10:FF:000001">
    <property type="entry name" value="LysR family transcriptional regulator"/>
    <property type="match status" value="1"/>
</dbReference>
<dbReference type="PANTHER" id="PTHR30537">
    <property type="entry name" value="HTH-TYPE TRANSCRIPTIONAL REGULATOR"/>
    <property type="match status" value="1"/>
</dbReference>
<organism evidence="6 7">
    <name type="scientific">Amaricoccus solimangrovi</name>
    <dbReference type="NCBI Taxonomy" id="2589815"/>
    <lineage>
        <taxon>Bacteria</taxon>
        <taxon>Pseudomonadati</taxon>
        <taxon>Pseudomonadota</taxon>
        <taxon>Alphaproteobacteria</taxon>
        <taxon>Rhodobacterales</taxon>
        <taxon>Paracoccaceae</taxon>
        <taxon>Amaricoccus</taxon>
    </lineage>
</organism>
<dbReference type="GO" id="GO:0003677">
    <property type="term" value="F:DNA binding"/>
    <property type="evidence" value="ECO:0007669"/>
    <property type="project" value="UniProtKB-KW"/>
</dbReference>
<dbReference type="InterPro" id="IPR036390">
    <property type="entry name" value="WH_DNA-bd_sf"/>
</dbReference>
<dbReference type="OrthoDB" id="9813056at2"/>
<evidence type="ECO:0000256" key="3">
    <source>
        <dbReference type="ARBA" id="ARBA00023125"/>
    </source>
</evidence>
<dbReference type="RefSeq" id="WP_140454888.1">
    <property type="nucleotide sequence ID" value="NZ_VFRP01000015.1"/>
</dbReference>
<sequence length="292" mass="32018">MDQLGLLRLYAAIADHDSLSAVARTLAVSPSTVTLGLRRLEERVGARLLTRTTRRLSFTPEGERFLADCRRILGDLEEAMEAVADRGPLRGEIRVTATNDFGRTRLTPLVDAFMARHPGVRIGILLSDSVVDLAEEGHDIALRVGNLPDSRLTARLLVRGTRRVCAAPAYWDRHGRPRHPRDLVRHNCLVLRRPGAPKATWSFREDGRDFGVRVDGDRAANDGGALRSWAMTGAGVVLKSSFDVEEDIAAARLEAVLDAYAVPEVNLYAVHPAGRRASRRVAAFIDHLAGAL</sequence>